<dbReference type="EMBL" id="JAEUBE010000378">
    <property type="protein sequence ID" value="KAH3662352.1"/>
    <property type="molecule type" value="Genomic_DNA"/>
</dbReference>
<protein>
    <submittedName>
        <fullName evidence="10">Uncharacterized protein</fullName>
    </submittedName>
</protein>
<dbReference type="InterPro" id="IPR004698">
    <property type="entry name" value="Zn/Fe_permease_fun/pln"/>
</dbReference>
<dbReference type="PANTHER" id="PTHR11040:SF69">
    <property type="entry name" value="ZINC-REGULATED TRANSPORTER 2"/>
    <property type="match status" value="1"/>
</dbReference>
<proteinExistence type="inferred from homology"/>
<keyword evidence="6 8" id="KW-0406">Ion transport</keyword>
<evidence type="ECO:0000256" key="1">
    <source>
        <dbReference type="ARBA" id="ARBA00004141"/>
    </source>
</evidence>
<feature type="transmembrane region" description="Helical" evidence="8">
    <location>
        <begin position="318"/>
        <end position="340"/>
    </location>
</feature>
<evidence type="ECO:0000256" key="2">
    <source>
        <dbReference type="ARBA" id="ARBA00006939"/>
    </source>
</evidence>
<evidence type="ECO:0000256" key="9">
    <source>
        <dbReference type="SAM" id="MobiDB-lite"/>
    </source>
</evidence>
<keyword evidence="5 8" id="KW-1133">Transmembrane helix</keyword>
<evidence type="ECO:0000256" key="5">
    <source>
        <dbReference type="ARBA" id="ARBA00022989"/>
    </source>
</evidence>
<feature type="transmembrane region" description="Helical" evidence="8">
    <location>
        <begin position="57"/>
        <end position="78"/>
    </location>
</feature>
<dbReference type="AlphaFoldDB" id="A0A9P8P016"/>
<evidence type="ECO:0000256" key="7">
    <source>
        <dbReference type="ARBA" id="ARBA00023136"/>
    </source>
</evidence>
<feature type="region of interest" description="Disordered" evidence="9">
    <location>
        <begin position="152"/>
        <end position="182"/>
    </location>
</feature>
<dbReference type="GO" id="GO:0005886">
    <property type="term" value="C:plasma membrane"/>
    <property type="evidence" value="ECO:0007669"/>
    <property type="project" value="TreeGrafter"/>
</dbReference>
<dbReference type="InterPro" id="IPR003689">
    <property type="entry name" value="ZIP"/>
</dbReference>
<dbReference type="RefSeq" id="XP_046059441.1">
    <property type="nucleotide sequence ID" value="XM_046206803.1"/>
</dbReference>
<evidence type="ECO:0000256" key="3">
    <source>
        <dbReference type="ARBA" id="ARBA00022448"/>
    </source>
</evidence>
<reference evidence="10" key="2">
    <citation type="submission" date="2021-01" db="EMBL/GenBank/DDBJ databases">
        <authorList>
            <person name="Schikora-Tamarit M.A."/>
        </authorList>
    </citation>
    <scope>NUCLEOTIDE SEQUENCE</scope>
    <source>
        <strain evidence="10">CBS6075</strain>
    </source>
</reference>
<feature type="transmembrane region" description="Helical" evidence="8">
    <location>
        <begin position="22"/>
        <end position="45"/>
    </location>
</feature>
<keyword evidence="11" id="KW-1185">Reference proteome</keyword>
<comment type="caution">
    <text evidence="10">The sequence shown here is derived from an EMBL/GenBank/DDBJ whole genome shotgun (WGS) entry which is preliminary data.</text>
</comment>
<name>A0A9P8P016_9ASCO</name>
<feature type="transmembrane region" description="Helical" evidence="8">
    <location>
        <begin position="222"/>
        <end position="245"/>
    </location>
</feature>
<organism evidence="10 11">
    <name type="scientific">Ogataea philodendri</name>
    <dbReference type="NCBI Taxonomy" id="1378263"/>
    <lineage>
        <taxon>Eukaryota</taxon>
        <taxon>Fungi</taxon>
        <taxon>Dikarya</taxon>
        <taxon>Ascomycota</taxon>
        <taxon>Saccharomycotina</taxon>
        <taxon>Pichiomycetes</taxon>
        <taxon>Pichiales</taxon>
        <taxon>Pichiaceae</taxon>
        <taxon>Ogataea</taxon>
    </lineage>
</organism>
<dbReference type="GO" id="GO:0071578">
    <property type="term" value="P:zinc ion import across plasma membrane"/>
    <property type="evidence" value="ECO:0007669"/>
    <property type="project" value="TreeGrafter"/>
</dbReference>
<evidence type="ECO:0000256" key="8">
    <source>
        <dbReference type="RuleBase" id="RU362088"/>
    </source>
</evidence>
<reference evidence="10" key="1">
    <citation type="journal article" date="2021" name="Open Biol.">
        <title>Shared evolutionary footprints suggest mitochondrial oxidative damage underlies multiple complex I losses in fungi.</title>
        <authorList>
            <person name="Schikora-Tamarit M.A."/>
            <person name="Marcet-Houben M."/>
            <person name="Nosek J."/>
            <person name="Gabaldon T."/>
        </authorList>
    </citation>
    <scope>NUCLEOTIDE SEQUENCE</scope>
    <source>
        <strain evidence="10">CBS6075</strain>
    </source>
</reference>
<evidence type="ECO:0000256" key="4">
    <source>
        <dbReference type="ARBA" id="ARBA00022692"/>
    </source>
</evidence>
<comment type="similarity">
    <text evidence="2 8">Belongs to the ZIP transporter (TC 2.A.5) family.</text>
</comment>
<comment type="subcellular location">
    <subcellularLocation>
        <location evidence="1 8">Membrane</location>
        <topology evidence="1 8">Multi-pass membrane protein</topology>
    </subcellularLocation>
</comment>
<dbReference type="PANTHER" id="PTHR11040">
    <property type="entry name" value="ZINC/IRON TRANSPORTER"/>
    <property type="match status" value="1"/>
</dbReference>
<keyword evidence="3 8" id="KW-0813">Transport</keyword>
<dbReference type="NCBIfam" id="TIGR00820">
    <property type="entry name" value="zip"/>
    <property type="match status" value="1"/>
</dbReference>
<dbReference type="GeneID" id="70237568"/>
<evidence type="ECO:0000313" key="10">
    <source>
        <dbReference type="EMBL" id="KAH3662352.1"/>
    </source>
</evidence>
<evidence type="ECO:0000256" key="6">
    <source>
        <dbReference type="ARBA" id="ARBA00023065"/>
    </source>
</evidence>
<gene>
    <name evidence="10" type="ORF">OGAPHI_005604</name>
</gene>
<dbReference type="Proteomes" id="UP000769157">
    <property type="component" value="Unassembled WGS sequence"/>
</dbReference>
<feature type="transmembrane region" description="Helical" evidence="8">
    <location>
        <begin position="286"/>
        <end position="306"/>
    </location>
</feature>
<keyword evidence="7 8" id="KW-0472">Membrane</keyword>
<feature type="transmembrane region" description="Helical" evidence="8">
    <location>
        <begin position="251"/>
        <end position="274"/>
    </location>
</feature>
<dbReference type="OrthoDB" id="448280at2759"/>
<sequence length="732" mass="82059">MDFWKRDDDACVSDNDYDGEHFGARVSAVFVVLVASFFGAYFPILSSRYSFIRLPPWCFFIAKFFGSGVIVATAFIHLLEPASDALGEECLGAPFTEYPLAFGICLITLMVMFFAELLVYKWMENKFEGTSQGGEHMHSHFGETDLFVKKEKEDDEVKSESDHDYVREAEVDSPVNDNRSENKSTNLFDSSHHFDHKNHHQDPEVIGTLAQDSEKESYYGQLLNVFILEFGVIFHSVFVGLTLSVSGDEFVNLYIVIVFHQLFEGLGLGTRIAMINWDKNRRFTPWILAAAYGVCTPIAIAIGLGVRKTYPPNSRTALITNGVFDSISAGILVYTGLIELMAHEFLFSDEFKGKENMKKMVLAYVVMCTGAGLMALLGGWINSLGRELLDLDIESFLDLVQDLLVLFVGHKRHRKSLGTESTCSSDSVQVLVGLARKIVVDGQVDSLDIDTSSKHVGRDTYSLVVLLEQLVSGDSLLLWNTGVHHDGWEVGVAQQLVQCSGSFGRLDKDDHLVELQRVQQLCKLQVLLLLWQVDVVLLQTVQSELLLVVNVDLQWVLHELLADRSDFLGKRGREHHHLFLEWSGSEHLLDVSSHVDLLKNLVTLVNHKVLHVVESDQLVSHKGVQSTRSTDHNVWTSILILEFLGVLLDVDTSVKHLSLHLWHVLGESSVLVLNLVGQFSGMTNHDGGNLAWSWIQLLQGRQHENRSLTKTRLGLTKNIVTQDGLWDTGLLD</sequence>
<dbReference type="Pfam" id="PF02535">
    <property type="entry name" value="Zip"/>
    <property type="match status" value="1"/>
</dbReference>
<evidence type="ECO:0000313" key="11">
    <source>
        <dbReference type="Proteomes" id="UP000769157"/>
    </source>
</evidence>
<feature type="compositionally biased region" description="Basic and acidic residues" evidence="9">
    <location>
        <begin position="158"/>
        <end position="170"/>
    </location>
</feature>
<keyword evidence="4 8" id="KW-0812">Transmembrane</keyword>
<accession>A0A9P8P016</accession>
<feature type="transmembrane region" description="Helical" evidence="8">
    <location>
        <begin position="98"/>
        <end position="120"/>
    </location>
</feature>
<feature type="transmembrane region" description="Helical" evidence="8">
    <location>
        <begin position="361"/>
        <end position="381"/>
    </location>
</feature>
<dbReference type="GO" id="GO:0000007">
    <property type="term" value="F:low-affinity zinc ion transmembrane transporter activity"/>
    <property type="evidence" value="ECO:0007669"/>
    <property type="project" value="TreeGrafter"/>
</dbReference>
<dbReference type="AntiFam" id="ANF00149">
    <property type="entry name" value="Shadow ORF (opposite cshA)"/>
</dbReference>